<gene>
    <name evidence="2" type="ORF">GNI_039920</name>
</gene>
<dbReference type="Proteomes" id="UP000019763">
    <property type="component" value="Unassembled WGS sequence"/>
</dbReference>
<sequence>MDFLDFFRDPKDELAASPIKDDFGVVIKDVTESDRRSKMVVREVLEYVDRDSCRAGHVTALVVQVLLERVSMPLLNLSSCLEDLLPSLVERFMSKEEAWWKEWRLPHFVSLTELRHYYGDTLGAAKTTARDLTEALRSGQKVSFVQRCNLRELIWCALSAASLILPPEAAHATLMGYACRKPLQYGYLAGITTARQGKKRAHFFTAYLASAASAIKNTLHPEEAVFGALDVLAGLQDTKWECCEEDAHNIMPLSLLCLCTGAIAKAARPEGLGEKGWKEKGWKEEGREEEGWKEEGWKEEGRKEEGRKEEGRKEEGRKEEGRKEEGWEGNHKGVDRSLDRPLDRPLSILLEYCHRFIPAACLWSWVSHMATAAPCDRGVGDMDITPLVQSIVFAYAYQRRLGCTLDCFRRFENIRRDARMKVGKGAYLVRSATDLDVSHDLYMGGLCNTMSSVYSPVFCFTQLLKVVCVMGSQAKAGPEEGFYVGEHWNSTVSAVVLFRSAMDIYYYMLEQDVFTNIHKLSLPLDKVIASVLYSLADYSQSPSGDSVLSDHCSRQLQYMISRYDNHNIILVHKLLVLDLLQYPHGPVLITTFVHLIDKFRQIWVTRLRETHPTKFTSIFSPLIQLLDKDDALLFWGPVIYSLTLLAYQIQESTGHPTGQVTNTDGHTTDEMEKALRSLVSSIDSYTPKLRLECQGKEDGGQLVDRILWQREQILM</sequence>
<dbReference type="RefSeq" id="XP_011129412.1">
    <property type="nucleotide sequence ID" value="XM_011131110.1"/>
</dbReference>
<name>A0A023BAC1_GRENI</name>
<organism evidence="2 3">
    <name type="scientific">Gregarina niphandrodes</name>
    <name type="common">Septate eugregarine</name>
    <dbReference type="NCBI Taxonomy" id="110365"/>
    <lineage>
        <taxon>Eukaryota</taxon>
        <taxon>Sar</taxon>
        <taxon>Alveolata</taxon>
        <taxon>Apicomplexa</taxon>
        <taxon>Conoidasida</taxon>
        <taxon>Gregarinasina</taxon>
        <taxon>Eugregarinorida</taxon>
        <taxon>Gregarinidae</taxon>
        <taxon>Gregarina</taxon>
    </lineage>
</organism>
<evidence type="ECO:0000313" key="3">
    <source>
        <dbReference type="Proteomes" id="UP000019763"/>
    </source>
</evidence>
<evidence type="ECO:0000256" key="1">
    <source>
        <dbReference type="SAM" id="MobiDB-lite"/>
    </source>
</evidence>
<comment type="caution">
    <text evidence="2">The sequence shown here is derived from an EMBL/GenBank/DDBJ whole genome shotgun (WGS) entry which is preliminary data.</text>
</comment>
<protein>
    <submittedName>
        <fullName evidence="2">Uncharacterized protein</fullName>
    </submittedName>
</protein>
<reference evidence="2" key="1">
    <citation type="submission" date="2013-12" db="EMBL/GenBank/DDBJ databases">
        <authorList>
            <person name="Omoto C.K."/>
            <person name="Sibley D."/>
            <person name="Venepally P."/>
            <person name="Hadjithomas M."/>
            <person name="Karamycheva S."/>
            <person name="Brunk B."/>
            <person name="Roos D."/>
            <person name="Caler E."/>
            <person name="Lorenzi H."/>
        </authorList>
    </citation>
    <scope>NUCLEOTIDE SEQUENCE</scope>
</reference>
<dbReference type="EMBL" id="AFNH02000306">
    <property type="protein sequence ID" value="EZG78192.1"/>
    <property type="molecule type" value="Genomic_DNA"/>
</dbReference>
<dbReference type="AlphaFoldDB" id="A0A023BAC1"/>
<feature type="region of interest" description="Disordered" evidence="1">
    <location>
        <begin position="274"/>
        <end position="336"/>
    </location>
</feature>
<proteinExistence type="predicted"/>
<dbReference type="GeneID" id="22911534"/>
<accession>A0A023BAC1</accession>
<evidence type="ECO:0000313" key="2">
    <source>
        <dbReference type="EMBL" id="EZG78192.1"/>
    </source>
</evidence>
<dbReference type="VEuPathDB" id="CryptoDB:GNI_039920"/>
<keyword evidence="3" id="KW-1185">Reference proteome</keyword>